<dbReference type="Pfam" id="PF00072">
    <property type="entry name" value="Response_reg"/>
    <property type="match status" value="1"/>
</dbReference>
<dbReference type="CDD" id="cd06170">
    <property type="entry name" value="LuxR_C_like"/>
    <property type="match status" value="1"/>
</dbReference>
<dbReference type="SUPFAM" id="SSF52172">
    <property type="entry name" value="CheY-like"/>
    <property type="match status" value="1"/>
</dbReference>
<keyword evidence="9" id="KW-1185">Reference proteome</keyword>
<reference evidence="9" key="1">
    <citation type="submission" date="2011-01" db="EMBL/GenBank/DDBJ databases">
        <title>Complete sequence of plasmid2 of Acidobacterium sp. MP5ACTX9.</title>
        <authorList>
            <consortium name="US DOE Joint Genome Institute"/>
            <person name="Lucas S."/>
            <person name="Copeland A."/>
            <person name="Lapidus A."/>
            <person name="Cheng J.-F."/>
            <person name="Goodwin L."/>
            <person name="Pitluck S."/>
            <person name="Teshima H."/>
            <person name="Detter J.C."/>
            <person name="Han C."/>
            <person name="Tapia R."/>
            <person name="Land M."/>
            <person name="Hauser L."/>
            <person name="Kyrpides N."/>
            <person name="Ivanova N."/>
            <person name="Ovchinnikova G."/>
            <person name="Pagani I."/>
            <person name="Rawat S.R."/>
            <person name="Mannisto M."/>
            <person name="Haggblom M.M."/>
            <person name="Woyke T."/>
        </authorList>
    </citation>
    <scope>NUCLEOTIDE SEQUENCE [LARGE SCALE GENOMIC DNA]</scope>
    <source>
        <strain evidence="9">MP5ACTX9</strain>
        <plasmid evidence="9">Plasmid pACIX902</plasmid>
    </source>
</reference>
<dbReference type="RefSeq" id="WP_013582142.1">
    <property type="nucleotide sequence ID" value="NC_015065.1"/>
</dbReference>
<geneLocation type="plasmid" evidence="8 9">
    <name>pACIX902</name>
</geneLocation>
<evidence type="ECO:0000256" key="4">
    <source>
        <dbReference type="ARBA" id="ARBA00023163"/>
    </source>
</evidence>
<dbReference type="InterPro" id="IPR000792">
    <property type="entry name" value="Tscrpt_reg_LuxR_C"/>
</dbReference>
<dbReference type="AlphaFoldDB" id="E8X711"/>
<keyword evidence="4" id="KW-0804">Transcription</keyword>
<dbReference type="PANTHER" id="PTHR43214:SF41">
    <property type="entry name" value="NITRATE_NITRITE RESPONSE REGULATOR PROTEIN NARP"/>
    <property type="match status" value="1"/>
</dbReference>
<dbReference type="GO" id="GO:0003677">
    <property type="term" value="F:DNA binding"/>
    <property type="evidence" value="ECO:0007669"/>
    <property type="project" value="UniProtKB-KW"/>
</dbReference>
<dbReference type="CDD" id="cd17535">
    <property type="entry name" value="REC_NarL-like"/>
    <property type="match status" value="1"/>
</dbReference>
<sequence>MAELRIMIADDHDLIRRGLRTLLGTRSGWTVVGEASNGVDAVTMAASLMPDIAILDFSMPGLTGPEAAARMRVCAPRTKVLVLTMHDSEEVLREVLQAGAKGFMLKSDADRDLLMAVQRISESDEIFVSERAVSLRGGPLNVSGAGKASLAQLTVREREVMRLLADGMTSKEAAARLCISTRTVESHRINISRKMSFGSVADLVRYAIRNGIAAQC</sequence>
<protein>
    <submittedName>
        <fullName evidence="8">Two component transcriptional regulator, LuxR family</fullName>
    </submittedName>
</protein>
<dbReference type="InterPro" id="IPR001789">
    <property type="entry name" value="Sig_transdc_resp-reg_receiver"/>
</dbReference>
<dbReference type="Gene3D" id="3.40.50.2300">
    <property type="match status" value="1"/>
</dbReference>
<dbReference type="SUPFAM" id="SSF46894">
    <property type="entry name" value="C-terminal effector domain of the bipartite response regulators"/>
    <property type="match status" value="1"/>
</dbReference>
<evidence type="ECO:0000313" key="9">
    <source>
        <dbReference type="Proteomes" id="UP000000343"/>
    </source>
</evidence>
<dbReference type="Proteomes" id="UP000000343">
    <property type="component" value="Plasmid pACIX902"/>
</dbReference>
<dbReference type="PRINTS" id="PR00038">
    <property type="entry name" value="HTHLUXR"/>
</dbReference>
<accession>E8X711</accession>
<evidence type="ECO:0000259" key="7">
    <source>
        <dbReference type="PROSITE" id="PS50110"/>
    </source>
</evidence>
<dbReference type="KEGG" id="acm:AciX9_3834"/>
<dbReference type="PANTHER" id="PTHR43214">
    <property type="entry name" value="TWO-COMPONENT RESPONSE REGULATOR"/>
    <property type="match status" value="1"/>
</dbReference>
<dbReference type="InterPro" id="IPR058245">
    <property type="entry name" value="NreC/VraR/RcsB-like_REC"/>
</dbReference>
<dbReference type="PROSITE" id="PS50043">
    <property type="entry name" value="HTH_LUXR_2"/>
    <property type="match status" value="1"/>
</dbReference>
<dbReference type="GO" id="GO:0006355">
    <property type="term" value="P:regulation of DNA-templated transcription"/>
    <property type="evidence" value="ECO:0007669"/>
    <property type="project" value="InterPro"/>
</dbReference>
<keyword evidence="2" id="KW-0805">Transcription regulation</keyword>
<keyword evidence="1 5" id="KW-0597">Phosphoprotein</keyword>
<dbReference type="SMART" id="SM00421">
    <property type="entry name" value="HTH_LUXR"/>
    <property type="match status" value="1"/>
</dbReference>
<evidence type="ECO:0000256" key="2">
    <source>
        <dbReference type="ARBA" id="ARBA00023015"/>
    </source>
</evidence>
<feature type="modified residue" description="4-aspartylphosphate" evidence="5">
    <location>
        <position position="56"/>
    </location>
</feature>
<keyword evidence="8" id="KW-0614">Plasmid</keyword>
<dbReference type="Pfam" id="PF00196">
    <property type="entry name" value="GerE"/>
    <property type="match status" value="1"/>
</dbReference>
<feature type="domain" description="Response regulatory" evidence="7">
    <location>
        <begin position="5"/>
        <end position="121"/>
    </location>
</feature>
<evidence type="ECO:0000259" key="6">
    <source>
        <dbReference type="PROSITE" id="PS50043"/>
    </source>
</evidence>
<evidence type="ECO:0000256" key="5">
    <source>
        <dbReference type="PROSITE-ProRule" id="PRU00169"/>
    </source>
</evidence>
<dbReference type="InterPro" id="IPR039420">
    <property type="entry name" value="WalR-like"/>
</dbReference>
<dbReference type="OrthoDB" id="9780153at2"/>
<name>E8X711_GRATM</name>
<evidence type="ECO:0000256" key="1">
    <source>
        <dbReference type="ARBA" id="ARBA00022553"/>
    </source>
</evidence>
<gene>
    <name evidence="8" type="ordered locus">AciX9_3834</name>
</gene>
<dbReference type="InterPro" id="IPR016032">
    <property type="entry name" value="Sig_transdc_resp-reg_C-effctor"/>
</dbReference>
<feature type="domain" description="HTH luxR-type" evidence="6">
    <location>
        <begin position="146"/>
        <end position="211"/>
    </location>
</feature>
<organism evidence="9">
    <name type="scientific">Granulicella tundricola (strain ATCC BAA-1859 / DSM 23138 / MP5ACTX9)</name>
    <dbReference type="NCBI Taxonomy" id="1198114"/>
    <lineage>
        <taxon>Bacteria</taxon>
        <taxon>Pseudomonadati</taxon>
        <taxon>Acidobacteriota</taxon>
        <taxon>Terriglobia</taxon>
        <taxon>Terriglobales</taxon>
        <taxon>Acidobacteriaceae</taxon>
        <taxon>Granulicella</taxon>
    </lineage>
</organism>
<keyword evidence="3" id="KW-0238">DNA-binding</keyword>
<dbReference type="GO" id="GO:0000160">
    <property type="term" value="P:phosphorelay signal transduction system"/>
    <property type="evidence" value="ECO:0007669"/>
    <property type="project" value="InterPro"/>
</dbReference>
<dbReference type="HOGENOM" id="CLU_000445_90_1_0"/>
<dbReference type="SMART" id="SM00448">
    <property type="entry name" value="REC"/>
    <property type="match status" value="1"/>
</dbReference>
<dbReference type="InterPro" id="IPR011006">
    <property type="entry name" value="CheY-like_superfamily"/>
</dbReference>
<evidence type="ECO:0000256" key="3">
    <source>
        <dbReference type="ARBA" id="ARBA00023125"/>
    </source>
</evidence>
<evidence type="ECO:0000313" key="8">
    <source>
        <dbReference type="EMBL" id="ADW71120.1"/>
    </source>
</evidence>
<proteinExistence type="predicted"/>
<dbReference type="EMBL" id="CP002482">
    <property type="protein sequence ID" value="ADW71120.1"/>
    <property type="molecule type" value="Genomic_DNA"/>
</dbReference>
<dbReference type="PROSITE" id="PS50110">
    <property type="entry name" value="RESPONSE_REGULATORY"/>
    <property type="match status" value="1"/>
</dbReference>